<dbReference type="AlphaFoldDB" id="A0A852TSK0"/>
<gene>
    <name evidence="11" type="ORF">HDA32_002506</name>
</gene>
<keyword evidence="9" id="KW-1133">Transmembrane helix</keyword>
<evidence type="ECO:0000256" key="8">
    <source>
        <dbReference type="ARBA" id="ARBA00023012"/>
    </source>
</evidence>
<dbReference type="GO" id="GO:0000155">
    <property type="term" value="F:phosphorelay sensor kinase activity"/>
    <property type="evidence" value="ECO:0007669"/>
    <property type="project" value="InterPro"/>
</dbReference>
<keyword evidence="7" id="KW-0067">ATP-binding</keyword>
<dbReference type="RefSeq" id="WP_312863157.1">
    <property type="nucleotide sequence ID" value="NZ_BAAAYY010000015.1"/>
</dbReference>
<dbReference type="CDD" id="cd16917">
    <property type="entry name" value="HATPase_UhpB-NarQ-NarX-like"/>
    <property type="match status" value="1"/>
</dbReference>
<dbReference type="GO" id="GO:0016020">
    <property type="term" value="C:membrane"/>
    <property type="evidence" value="ECO:0007669"/>
    <property type="project" value="InterPro"/>
</dbReference>
<keyword evidence="5" id="KW-0547">Nucleotide-binding</keyword>
<sequence length="423" mass="43925">MRVLLPSLLAPLYRAATYTRWIYLIILGAVFLPYLIAGMVAVVLLVRGTTSTAPDAAALPLAVGVPTSLALIAATALVPTVRSLVGALTADLMGGPLRGRPVGRATTWGARARTAGWLLICLPLGFAVCLATMVVLPEAAVLIASPLAPGTVSAEFGVITVLGDRPLQPPLRPWAPLVGLAELAAFVYLLAGTGAALARLAPRLLGPSAAERLAAAQARADSLLERNRLARELHDAIGHALSVVALQAGAAARVLDTNPAFARQALEAIAEQARTATAELDHVLGLLREERTSTAPQRTLADLPALIEATRAAGARITSEIEGETASVPGVVSREIYRVCQEGLTNALRHAGRVPVTLRLAVAAQHLEVEITNPCATAPGRRQSGGRGLAGITERIGLLGGTVSAGHRDGSWRLAAAITWKGR</sequence>
<dbReference type="Gene3D" id="3.30.565.10">
    <property type="entry name" value="Histidine kinase-like ATPase, C-terminal domain"/>
    <property type="match status" value="1"/>
</dbReference>
<evidence type="ECO:0000256" key="4">
    <source>
        <dbReference type="ARBA" id="ARBA00022679"/>
    </source>
</evidence>
<organism evidence="11 12">
    <name type="scientific">Spinactinospora alkalitolerans</name>
    <dbReference type="NCBI Taxonomy" id="687207"/>
    <lineage>
        <taxon>Bacteria</taxon>
        <taxon>Bacillati</taxon>
        <taxon>Actinomycetota</taxon>
        <taxon>Actinomycetes</taxon>
        <taxon>Streptosporangiales</taxon>
        <taxon>Nocardiopsidaceae</taxon>
        <taxon>Spinactinospora</taxon>
    </lineage>
</organism>
<proteinExistence type="predicted"/>
<dbReference type="EC" id="2.7.13.3" evidence="2"/>
<dbReference type="GO" id="GO:0005524">
    <property type="term" value="F:ATP binding"/>
    <property type="evidence" value="ECO:0007669"/>
    <property type="project" value="UniProtKB-KW"/>
</dbReference>
<evidence type="ECO:0000256" key="2">
    <source>
        <dbReference type="ARBA" id="ARBA00012438"/>
    </source>
</evidence>
<evidence type="ECO:0000256" key="7">
    <source>
        <dbReference type="ARBA" id="ARBA00022840"/>
    </source>
</evidence>
<accession>A0A852TSK0</accession>
<keyword evidence="4" id="KW-0808">Transferase</keyword>
<reference evidence="11 12" key="1">
    <citation type="submission" date="2020-07" db="EMBL/GenBank/DDBJ databases">
        <title>Sequencing the genomes of 1000 actinobacteria strains.</title>
        <authorList>
            <person name="Klenk H.-P."/>
        </authorList>
    </citation>
    <scope>NUCLEOTIDE SEQUENCE [LARGE SCALE GENOMIC DNA]</scope>
    <source>
        <strain evidence="11 12">CXB654</strain>
    </source>
</reference>
<evidence type="ECO:0000256" key="1">
    <source>
        <dbReference type="ARBA" id="ARBA00000085"/>
    </source>
</evidence>
<name>A0A852TSK0_9ACTN</name>
<dbReference type="SUPFAM" id="SSF55874">
    <property type="entry name" value="ATPase domain of HSP90 chaperone/DNA topoisomerase II/histidine kinase"/>
    <property type="match status" value="1"/>
</dbReference>
<evidence type="ECO:0000256" key="6">
    <source>
        <dbReference type="ARBA" id="ARBA00022777"/>
    </source>
</evidence>
<feature type="transmembrane region" description="Helical" evidence="9">
    <location>
        <begin position="174"/>
        <end position="198"/>
    </location>
</feature>
<dbReference type="Pfam" id="PF07730">
    <property type="entry name" value="HisKA_3"/>
    <property type="match status" value="1"/>
</dbReference>
<protein>
    <recommendedName>
        <fullName evidence="2">histidine kinase</fullName>
        <ecNumber evidence="2">2.7.13.3</ecNumber>
    </recommendedName>
</protein>
<keyword evidence="9" id="KW-0812">Transmembrane</keyword>
<dbReference type="GO" id="GO:0046983">
    <property type="term" value="F:protein dimerization activity"/>
    <property type="evidence" value="ECO:0007669"/>
    <property type="project" value="InterPro"/>
</dbReference>
<keyword evidence="12" id="KW-1185">Reference proteome</keyword>
<evidence type="ECO:0000256" key="9">
    <source>
        <dbReference type="SAM" id="Phobius"/>
    </source>
</evidence>
<dbReference type="EMBL" id="JACCCC010000001">
    <property type="protein sequence ID" value="NYE47386.1"/>
    <property type="molecule type" value="Genomic_DNA"/>
</dbReference>
<comment type="catalytic activity">
    <reaction evidence="1">
        <text>ATP + protein L-histidine = ADP + protein N-phospho-L-histidine.</text>
        <dbReference type="EC" id="2.7.13.3"/>
    </reaction>
</comment>
<keyword evidence="8" id="KW-0902">Two-component regulatory system</keyword>
<comment type="caution">
    <text evidence="11">The sequence shown here is derived from an EMBL/GenBank/DDBJ whole genome shotgun (WGS) entry which is preliminary data.</text>
</comment>
<feature type="transmembrane region" description="Helical" evidence="9">
    <location>
        <begin position="58"/>
        <end position="78"/>
    </location>
</feature>
<evidence type="ECO:0000256" key="3">
    <source>
        <dbReference type="ARBA" id="ARBA00022553"/>
    </source>
</evidence>
<dbReference type="Gene3D" id="1.20.5.1930">
    <property type="match status" value="1"/>
</dbReference>
<dbReference type="PANTHER" id="PTHR24421:SF10">
    <property type="entry name" value="NITRATE_NITRITE SENSOR PROTEIN NARQ"/>
    <property type="match status" value="1"/>
</dbReference>
<dbReference type="PANTHER" id="PTHR24421">
    <property type="entry name" value="NITRATE/NITRITE SENSOR PROTEIN NARX-RELATED"/>
    <property type="match status" value="1"/>
</dbReference>
<dbReference type="InterPro" id="IPR011712">
    <property type="entry name" value="Sig_transdc_His_kin_sub3_dim/P"/>
</dbReference>
<dbReference type="InterPro" id="IPR036890">
    <property type="entry name" value="HATPase_C_sf"/>
</dbReference>
<dbReference type="Proteomes" id="UP000589036">
    <property type="component" value="Unassembled WGS sequence"/>
</dbReference>
<keyword evidence="3" id="KW-0597">Phosphoprotein</keyword>
<evidence type="ECO:0000313" key="12">
    <source>
        <dbReference type="Proteomes" id="UP000589036"/>
    </source>
</evidence>
<evidence type="ECO:0000313" key="11">
    <source>
        <dbReference type="EMBL" id="NYE47386.1"/>
    </source>
</evidence>
<evidence type="ECO:0000259" key="10">
    <source>
        <dbReference type="Pfam" id="PF07730"/>
    </source>
</evidence>
<keyword evidence="6 11" id="KW-0418">Kinase</keyword>
<evidence type="ECO:0000256" key="5">
    <source>
        <dbReference type="ARBA" id="ARBA00022741"/>
    </source>
</evidence>
<feature type="transmembrane region" description="Helical" evidence="9">
    <location>
        <begin position="143"/>
        <end position="162"/>
    </location>
</feature>
<keyword evidence="9" id="KW-0472">Membrane</keyword>
<dbReference type="InterPro" id="IPR050482">
    <property type="entry name" value="Sensor_HK_TwoCompSys"/>
</dbReference>
<feature type="transmembrane region" description="Helical" evidence="9">
    <location>
        <begin position="24"/>
        <end position="46"/>
    </location>
</feature>
<feature type="transmembrane region" description="Helical" evidence="9">
    <location>
        <begin position="115"/>
        <end position="136"/>
    </location>
</feature>
<feature type="domain" description="Signal transduction histidine kinase subgroup 3 dimerisation and phosphoacceptor" evidence="10">
    <location>
        <begin position="225"/>
        <end position="290"/>
    </location>
</feature>